<dbReference type="InParanoid" id="E9I683"/>
<reference evidence="1 2" key="1">
    <citation type="journal article" date="2011" name="Science">
        <title>The ecoresponsive genome of Daphnia pulex.</title>
        <authorList>
            <person name="Colbourne J.K."/>
            <person name="Pfrender M.E."/>
            <person name="Gilbert D."/>
            <person name="Thomas W.K."/>
            <person name="Tucker A."/>
            <person name="Oakley T.H."/>
            <person name="Tokishita S."/>
            <person name="Aerts A."/>
            <person name="Arnold G.J."/>
            <person name="Basu M.K."/>
            <person name="Bauer D.J."/>
            <person name="Caceres C.E."/>
            <person name="Carmel L."/>
            <person name="Casola C."/>
            <person name="Choi J.H."/>
            <person name="Detter J.C."/>
            <person name="Dong Q."/>
            <person name="Dusheyko S."/>
            <person name="Eads B.D."/>
            <person name="Frohlich T."/>
            <person name="Geiler-Samerotte K.A."/>
            <person name="Gerlach D."/>
            <person name="Hatcher P."/>
            <person name="Jogdeo S."/>
            <person name="Krijgsveld J."/>
            <person name="Kriventseva E.V."/>
            <person name="Kultz D."/>
            <person name="Laforsch C."/>
            <person name="Lindquist E."/>
            <person name="Lopez J."/>
            <person name="Manak J.R."/>
            <person name="Muller J."/>
            <person name="Pangilinan J."/>
            <person name="Patwardhan R.P."/>
            <person name="Pitluck S."/>
            <person name="Pritham E.J."/>
            <person name="Rechtsteiner A."/>
            <person name="Rho M."/>
            <person name="Rogozin I.B."/>
            <person name="Sakarya O."/>
            <person name="Salamov A."/>
            <person name="Schaack S."/>
            <person name="Shapiro H."/>
            <person name="Shiga Y."/>
            <person name="Skalitzky C."/>
            <person name="Smith Z."/>
            <person name="Souvorov A."/>
            <person name="Sung W."/>
            <person name="Tang Z."/>
            <person name="Tsuchiya D."/>
            <person name="Tu H."/>
            <person name="Vos H."/>
            <person name="Wang M."/>
            <person name="Wolf Y.I."/>
            <person name="Yamagata H."/>
            <person name="Yamada T."/>
            <person name="Ye Y."/>
            <person name="Shaw J.R."/>
            <person name="Andrews J."/>
            <person name="Crease T.J."/>
            <person name="Tang H."/>
            <person name="Lucas S.M."/>
            <person name="Robertson H.M."/>
            <person name="Bork P."/>
            <person name="Koonin E.V."/>
            <person name="Zdobnov E.M."/>
            <person name="Grigoriev I.V."/>
            <person name="Lynch M."/>
            <person name="Boore J.L."/>
        </authorList>
    </citation>
    <scope>NUCLEOTIDE SEQUENCE [LARGE SCALE GENOMIC DNA]</scope>
</reference>
<gene>
    <name evidence="1" type="ORF">DAPPUDRAFT_343069</name>
</gene>
<sequence length="202" mass="22326">MDLNLQQDLSGMAEAMGSILSEKDKDVDNFLLHMAEKLCKEFEEVGSGQATTVAEEKMQMLHDLTNERLSGISLTLEHKFGAMLKKYLTLCQERKASRALSRISVPSEDLKTIAENYRHCFAAYVDSPYVTYAATCEKELGKLSVKDAFVLHLWCMLNCYRAKGDKMFALSVSGVSSVGKSSLFESPAFENGHSYVAEAGVG</sequence>
<keyword evidence="2" id="KW-1185">Reference proteome</keyword>
<dbReference type="EMBL" id="GL736258">
    <property type="protein sequence ID" value="EFX60497.1"/>
    <property type="molecule type" value="Genomic_DNA"/>
</dbReference>
<dbReference type="AlphaFoldDB" id="E9I683"/>
<name>E9I683_DAPPU</name>
<dbReference type="HOGENOM" id="CLU_1357635_0_0_1"/>
<dbReference type="KEGG" id="dpx:DAPPUDRAFT_343069"/>
<dbReference type="Proteomes" id="UP000000305">
    <property type="component" value="Unassembled WGS sequence"/>
</dbReference>
<protein>
    <submittedName>
        <fullName evidence="1">Uncharacterized protein</fullName>
    </submittedName>
</protein>
<proteinExistence type="predicted"/>
<organism evidence="1 2">
    <name type="scientific">Daphnia pulex</name>
    <name type="common">Water flea</name>
    <dbReference type="NCBI Taxonomy" id="6669"/>
    <lineage>
        <taxon>Eukaryota</taxon>
        <taxon>Metazoa</taxon>
        <taxon>Ecdysozoa</taxon>
        <taxon>Arthropoda</taxon>
        <taxon>Crustacea</taxon>
        <taxon>Branchiopoda</taxon>
        <taxon>Diplostraca</taxon>
        <taxon>Cladocera</taxon>
        <taxon>Anomopoda</taxon>
        <taxon>Daphniidae</taxon>
        <taxon>Daphnia</taxon>
    </lineage>
</organism>
<evidence type="ECO:0000313" key="1">
    <source>
        <dbReference type="EMBL" id="EFX60497.1"/>
    </source>
</evidence>
<feature type="non-terminal residue" evidence="1">
    <location>
        <position position="202"/>
    </location>
</feature>
<accession>E9I683</accession>
<evidence type="ECO:0000313" key="2">
    <source>
        <dbReference type="Proteomes" id="UP000000305"/>
    </source>
</evidence>